<evidence type="ECO:0000313" key="2">
    <source>
        <dbReference type="Proteomes" id="UP000190198"/>
    </source>
</evidence>
<accession>A0A1T2L624</accession>
<keyword evidence="2" id="KW-1185">Reference proteome</keyword>
<dbReference type="EMBL" id="MPRK01000087">
    <property type="protein sequence ID" value="OOZ40504.1"/>
    <property type="molecule type" value="Genomic_DNA"/>
</dbReference>
<comment type="caution">
    <text evidence="1">The sequence shown here is derived from an EMBL/GenBank/DDBJ whole genome shotgun (WGS) entry which is preliminary data.</text>
</comment>
<evidence type="ECO:0000313" key="1">
    <source>
        <dbReference type="EMBL" id="OOZ40504.1"/>
    </source>
</evidence>
<name>A0A1T2L624_9GAMM</name>
<reference evidence="1 2" key="1">
    <citation type="submission" date="2016-11" db="EMBL/GenBank/DDBJ databases">
        <title>Mixed transmission modes and dynamic genome evolution in an obligate animal-bacterial symbiosis.</title>
        <authorList>
            <person name="Russell S.L."/>
            <person name="Corbett-Detig R.B."/>
            <person name="Cavanaugh C.M."/>
        </authorList>
    </citation>
    <scope>NUCLEOTIDE SEQUENCE [LARGE SCALE GENOMIC DNA]</scope>
    <source>
        <strain evidence="1">Sp-SM6</strain>
    </source>
</reference>
<dbReference type="RefSeq" id="WP_078476874.1">
    <property type="nucleotide sequence ID" value="NZ_MPRK01000087.1"/>
</dbReference>
<sequence length="286" mass="34153">MKNIPLPDNREYVKQLIDKTENVIKRMRWKAFFHLHPEVTSEQGETYGFKSRKTPPQISELAKFEEELLRVIENIQFREVKSKFIHRLREDVKTIKKSKHIFVPADKTNNYYTLEKEEYNNLVKDSVTSKYKLASDSDTRKIRETEKRIAEQIHLEDRIETMAQQQAFITIKDHKDNFPNRVQCRLINPAKSEIGIISKSILDRINNSIVKRNNVRQWKNTQSVIEWFKSIPDKRSCTFFLFDVVEFYPSISEKLLKDAFGWLVVGFDGAFKLNVYLRQKYRFLFY</sequence>
<protein>
    <submittedName>
        <fullName evidence="1">Uncharacterized protein</fullName>
    </submittedName>
</protein>
<dbReference type="AlphaFoldDB" id="A0A1T2L624"/>
<organism evidence="1 2">
    <name type="scientific">Solemya elarraichensis gill symbiont</name>
    <dbReference type="NCBI Taxonomy" id="1918949"/>
    <lineage>
        <taxon>Bacteria</taxon>
        <taxon>Pseudomonadati</taxon>
        <taxon>Pseudomonadota</taxon>
        <taxon>Gammaproteobacteria</taxon>
        <taxon>sulfur-oxidizing symbionts</taxon>
    </lineage>
</organism>
<proteinExistence type="predicted"/>
<dbReference type="Proteomes" id="UP000190198">
    <property type="component" value="Unassembled WGS sequence"/>
</dbReference>
<gene>
    <name evidence="1" type="ORF">BOW52_05795</name>
</gene>